<protein>
    <submittedName>
        <fullName evidence="10">Uncharacterized protein</fullName>
    </submittedName>
</protein>
<sequence length="857" mass="96142">MAVPSEKFAKVEEAITTLPAEEQVNDLNVKRDGERLAKLFFATTEDILDAQEQARSLTLEDARRHAQRLVNAHSSDPNIAHGTIDRLSAFLQNDALFQSPSDHRKEVEEAKIEIALLTGNSPYAEVRAVVDAHDNPSLPCGTIRAWIIGLFLVVVIAFINQLFSVRQPTIFVQAPVVQLLSYPVGKFAERVLPDIGFILFGVRHSLNPGPFNKKEHMLISIMASVGKTLPSSRYISSAVFTGWLDKYFGQSYAKSFGYQILLAISTNLMGFGLAGLCRRFLVYPSFCLWPATLVTIALNSSLHNDVNNTVPGPFRKLFTIPRFRFFLVAFSSMFVYFWFPEYIFQALSVFNWIAWIAPKNFNLTAITGIKKGLGFNPLPTFDWNIVTHIQDPLIVPYHVTINTFFGVLLGGITIIGMYWTNAYNTDYLPINTNAMFDRFGKSYNVTRILDGQGWLNETKYEAYSPVYLAASSITMYYYFFAVYAAMVSYATLYHRRDIVLGFKSLWRSMRRNGTNDFQDVHSRLMSAYKEVPEWWYLILNIVAVAVGVGAVAGWPTHTSVGVVFFGIALAMIFTIPTGIIAATTGMEVEYNVLAEFIGGAWQPGNALAMNFFKCFGYVTTAHALDFANDLKLAHYVKIPQRQTFCAQVVAVIVSAFVTTGVMNFQIQNIPNLCETLPRNQKDRFSCPGVNTYFTAAVLFGSIGARRVFGSNAQYTTLLTAFPLGFAVPFVLYYLQRLVPRNHWFRSVHPVMLLAGGIHWSPYNIAYMWPAVLPAWFSMKYLRERHLALWSKYNYVLSAAFSSAIALAAVVIFFALSYPSVELDWWGNSPNSGCEAETCTRLSLSKGQSFGPGPKEFP</sequence>
<feature type="transmembrane region" description="Helical" evidence="9">
    <location>
        <begin position="560"/>
        <end position="582"/>
    </location>
</feature>
<comment type="caution">
    <text evidence="10">The sequence shown here is derived from an EMBL/GenBank/DDBJ whole genome shotgun (WGS) entry which is preliminary data.</text>
</comment>
<keyword evidence="7 9" id="KW-1133">Transmembrane helix</keyword>
<keyword evidence="3" id="KW-0813">Transport</keyword>
<keyword evidence="5" id="KW-0571">Peptide transport</keyword>
<evidence type="ECO:0000256" key="8">
    <source>
        <dbReference type="ARBA" id="ARBA00023136"/>
    </source>
</evidence>
<reference evidence="10" key="1">
    <citation type="submission" date="2023-01" db="EMBL/GenBank/DDBJ databases">
        <authorList>
            <person name="Piombo E."/>
        </authorList>
    </citation>
    <scope>NUCLEOTIDE SEQUENCE</scope>
</reference>
<keyword evidence="11" id="KW-1185">Reference proteome</keyword>
<evidence type="ECO:0000256" key="6">
    <source>
        <dbReference type="ARBA" id="ARBA00022927"/>
    </source>
</evidence>
<evidence type="ECO:0000256" key="2">
    <source>
        <dbReference type="ARBA" id="ARBA00008807"/>
    </source>
</evidence>
<dbReference type="InterPro" id="IPR004813">
    <property type="entry name" value="OPT"/>
</dbReference>
<dbReference type="PANTHER" id="PTHR22601">
    <property type="entry name" value="ISP4 LIKE PROTEIN"/>
    <property type="match status" value="1"/>
</dbReference>
<evidence type="ECO:0000313" key="11">
    <source>
        <dbReference type="Proteomes" id="UP001160390"/>
    </source>
</evidence>
<dbReference type="GO" id="GO:0015031">
    <property type="term" value="P:protein transport"/>
    <property type="evidence" value="ECO:0007669"/>
    <property type="project" value="UniProtKB-KW"/>
</dbReference>
<feature type="transmembrane region" description="Helical" evidence="9">
    <location>
        <begin position="689"/>
        <end position="708"/>
    </location>
</feature>
<feature type="transmembrane region" description="Helical" evidence="9">
    <location>
        <begin position="256"/>
        <end position="274"/>
    </location>
</feature>
<feature type="transmembrane region" description="Helical" evidence="9">
    <location>
        <begin position="714"/>
        <end position="734"/>
    </location>
</feature>
<proteinExistence type="inferred from homology"/>
<evidence type="ECO:0000256" key="3">
    <source>
        <dbReference type="ARBA" id="ARBA00022448"/>
    </source>
</evidence>
<comment type="subcellular location">
    <subcellularLocation>
        <location evidence="1">Membrane</location>
        <topology evidence="1">Multi-pass membrane protein</topology>
    </subcellularLocation>
</comment>
<dbReference type="NCBIfam" id="TIGR00727">
    <property type="entry name" value="ISP4_OPT"/>
    <property type="match status" value="1"/>
</dbReference>
<keyword evidence="6" id="KW-0653">Protein transport</keyword>
<keyword evidence="4 9" id="KW-0812">Transmembrane</keyword>
<dbReference type="InterPro" id="IPR004648">
    <property type="entry name" value="Oligpept_transpt"/>
</dbReference>
<accession>A0AA35M116</accession>
<feature type="transmembrane region" description="Helical" evidence="9">
    <location>
        <begin position="281"/>
        <end position="302"/>
    </location>
</feature>
<feature type="transmembrane region" description="Helical" evidence="9">
    <location>
        <begin position="143"/>
        <end position="163"/>
    </location>
</feature>
<evidence type="ECO:0000256" key="9">
    <source>
        <dbReference type="SAM" id="Phobius"/>
    </source>
</evidence>
<keyword evidence="8 9" id="KW-0472">Membrane</keyword>
<evidence type="ECO:0000256" key="1">
    <source>
        <dbReference type="ARBA" id="ARBA00004141"/>
    </source>
</evidence>
<dbReference type="NCBIfam" id="TIGR00728">
    <property type="entry name" value="OPT_sfam"/>
    <property type="match status" value="1"/>
</dbReference>
<dbReference type="Proteomes" id="UP001160390">
    <property type="component" value="Unassembled WGS sequence"/>
</dbReference>
<evidence type="ECO:0000256" key="7">
    <source>
        <dbReference type="ARBA" id="ARBA00022989"/>
    </source>
</evidence>
<dbReference type="GO" id="GO:0035673">
    <property type="term" value="F:oligopeptide transmembrane transporter activity"/>
    <property type="evidence" value="ECO:0007669"/>
    <property type="project" value="InterPro"/>
</dbReference>
<feature type="transmembrane region" description="Helical" evidence="9">
    <location>
        <begin position="794"/>
        <end position="815"/>
    </location>
</feature>
<name>A0AA35M116_9HYPO</name>
<dbReference type="GO" id="GO:0016020">
    <property type="term" value="C:membrane"/>
    <property type="evidence" value="ECO:0007669"/>
    <property type="project" value="UniProtKB-SubCell"/>
</dbReference>
<dbReference type="Pfam" id="PF03169">
    <property type="entry name" value="OPT"/>
    <property type="match status" value="1"/>
</dbReference>
<feature type="transmembrane region" description="Helical" evidence="9">
    <location>
        <begin position="399"/>
        <end position="419"/>
    </location>
</feature>
<organism evidence="10 11">
    <name type="scientific">Clonostachys chloroleuca</name>
    <dbReference type="NCBI Taxonomy" id="1926264"/>
    <lineage>
        <taxon>Eukaryota</taxon>
        <taxon>Fungi</taxon>
        <taxon>Dikarya</taxon>
        <taxon>Ascomycota</taxon>
        <taxon>Pezizomycotina</taxon>
        <taxon>Sordariomycetes</taxon>
        <taxon>Hypocreomycetidae</taxon>
        <taxon>Hypocreales</taxon>
        <taxon>Bionectriaceae</taxon>
        <taxon>Clonostachys</taxon>
    </lineage>
</organism>
<feature type="transmembrane region" description="Helical" evidence="9">
    <location>
        <begin position="534"/>
        <end position="554"/>
    </location>
</feature>
<evidence type="ECO:0000256" key="4">
    <source>
        <dbReference type="ARBA" id="ARBA00022692"/>
    </source>
</evidence>
<gene>
    <name evidence="10" type="ORF">CCHLO57077_00010655</name>
</gene>
<evidence type="ECO:0000256" key="5">
    <source>
        <dbReference type="ARBA" id="ARBA00022856"/>
    </source>
</evidence>
<feature type="transmembrane region" description="Helical" evidence="9">
    <location>
        <begin position="322"/>
        <end position="339"/>
    </location>
</feature>
<feature type="transmembrane region" description="Helical" evidence="9">
    <location>
        <begin position="475"/>
        <end position="493"/>
    </location>
</feature>
<dbReference type="AlphaFoldDB" id="A0AA35M116"/>
<comment type="similarity">
    <text evidence="2">Belongs to the oligopeptide OPT transporter family.</text>
</comment>
<evidence type="ECO:0000313" key="10">
    <source>
        <dbReference type="EMBL" id="CAI6088209.1"/>
    </source>
</evidence>
<dbReference type="EMBL" id="CABFNP030000823">
    <property type="protein sequence ID" value="CAI6088209.1"/>
    <property type="molecule type" value="Genomic_DNA"/>
</dbReference>